<accession>A0A364Y0G0</accession>
<dbReference type="AlphaFoldDB" id="A0A364Y0G0"/>
<reference evidence="2 3" key="1">
    <citation type="submission" date="2018-06" db="EMBL/GenBank/DDBJ databases">
        <title>Chryseolinea flavus sp. nov., a member of the phylum Bacteroidetes isolated from soil.</title>
        <authorList>
            <person name="Li Y."/>
            <person name="Wang J."/>
        </authorList>
    </citation>
    <scope>NUCLEOTIDE SEQUENCE [LARGE SCALE GENOMIC DNA]</scope>
    <source>
        <strain evidence="2 3">SDU1-6</strain>
    </source>
</reference>
<protein>
    <submittedName>
        <fullName evidence="2">Acyl-CoA reductase</fullName>
    </submittedName>
</protein>
<dbReference type="GO" id="GO:0008218">
    <property type="term" value="P:bioluminescence"/>
    <property type="evidence" value="ECO:0007669"/>
    <property type="project" value="InterPro"/>
</dbReference>
<dbReference type="EMBL" id="QMFY01000010">
    <property type="protein sequence ID" value="RAV99574.1"/>
    <property type="molecule type" value="Genomic_DNA"/>
</dbReference>
<dbReference type="Pfam" id="PF05893">
    <property type="entry name" value="LuxC"/>
    <property type="match status" value="1"/>
</dbReference>
<dbReference type="OrthoDB" id="1522941at2"/>
<organism evidence="2 3">
    <name type="scientific">Pseudochryseolinea flava</name>
    <dbReference type="NCBI Taxonomy" id="2059302"/>
    <lineage>
        <taxon>Bacteria</taxon>
        <taxon>Pseudomonadati</taxon>
        <taxon>Bacteroidota</taxon>
        <taxon>Cytophagia</taxon>
        <taxon>Cytophagales</taxon>
        <taxon>Fulvivirgaceae</taxon>
        <taxon>Pseudochryseolinea</taxon>
    </lineage>
</organism>
<gene>
    <name evidence="2" type="ORF">DQQ10_18415</name>
</gene>
<evidence type="ECO:0000313" key="3">
    <source>
        <dbReference type="Proteomes" id="UP000251889"/>
    </source>
</evidence>
<keyword evidence="3" id="KW-1185">Reference proteome</keyword>
<sequence length="334" mass="38202">MKVEDRIAAFASLGTFLSQLSEEQFQTIAEGARLENPWFTKDNVRMAFRGISSMLRHSDLKNWVAQHQLSPSPKTIALVMAGNIPLVGFHDLLAVLISGNHAQLKLSSKDSFLTRFIINKLIEFEPRLHQHIHIAERLQNFDAVIATGSDNSSRYFEQYFGRYQNIIRKNRTSLAIFTGNETEDDFESLGTDIFSYFGLGCRNISKLFVPAGYTFDAFYRSIEIFQDIINHHKYVNNYDYQKSILLVNRVPFFDNGFLIIQENEKTVSPISVIYFEQYQNENDLKNKITNIADKTQCIVGHHALANVPFGQAQYPTLTDYADNIDTLAFLSSLQ</sequence>
<name>A0A364Y0G0_9BACT</name>
<evidence type="ECO:0000313" key="2">
    <source>
        <dbReference type="EMBL" id="RAV99574.1"/>
    </source>
</evidence>
<dbReference type="RefSeq" id="WP_112748361.1">
    <property type="nucleotide sequence ID" value="NZ_QMFY01000010.1"/>
</dbReference>
<keyword evidence="1" id="KW-0521">NADP</keyword>
<dbReference type="GO" id="GO:0003995">
    <property type="term" value="F:acyl-CoA dehydrogenase activity"/>
    <property type="evidence" value="ECO:0007669"/>
    <property type="project" value="InterPro"/>
</dbReference>
<dbReference type="InterPro" id="IPR008670">
    <property type="entry name" value="CoA_reduct_LuxC"/>
</dbReference>
<dbReference type="Proteomes" id="UP000251889">
    <property type="component" value="Unassembled WGS sequence"/>
</dbReference>
<proteinExistence type="predicted"/>
<evidence type="ECO:0000256" key="1">
    <source>
        <dbReference type="ARBA" id="ARBA00022857"/>
    </source>
</evidence>
<comment type="caution">
    <text evidence="2">The sequence shown here is derived from an EMBL/GenBank/DDBJ whole genome shotgun (WGS) entry which is preliminary data.</text>
</comment>